<evidence type="ECO:0000313" key="3">
    <source>
        <dbReference type="EMBL" id="GAE29381.1"/>
    </source>
</evidence>
<dbReference type="SUPFAM" id="SSF56436">
    <property type="entry name" value="C-type lectin-like"/>
    <property type="match status" value="1"/>
</dbReference>
<dbReference type="PANTHER" id="PTHR23150">
    <property type="entry name" value="SULFATASE MODIFYING FACTOR 1, 2"/>
    <property type="match status" value="1"/>
</dbReference>
<dbReference type="InterPro" id="IPR016187">
    <property type="entry name" value="CTDL_fold"/>
</dbReference>
<dbReference type="STRING" id="1236971.JCM9152_736"/>
<dbReference type="GO" id="GO:0120147">
    <property type="term" value="F:formylglycine-generating oxidase activity"/>
    <property type="evidence" value="ECO:0007669"/>
    <property type="project" value="TreeGrafter"/>
</dbReference>
<keyword evidence="1" id="KW-0732">Signal</keyword>
<name>W4QBF1_9BACI</name>
<feature type="signal peptide" evidence="1">
    <location>
        <begin position="1"/>
        <end position="19"/>
    </location>
</feature>
<protein>
    <submittedName>
        <fullName evidence="3">Uncharacterized conserved protein</fullName>
    </submittedName>
</protein>
<evidence type="ECO:0000313" key="4">
    <source>
        <dbReference type="Proteomes" id="UP000018895"/>
    </source>
</evidence>
<dbReference type="InterPro" id="IPR042095">
    <property type="entry name" value="SUMF_sf"/>
</dbReference>
<dbReference type="Gene3D" id="3.90.1580.10">
    <property type="entry name" value="paralog of FGE (formylglycine-generating enzyme)"/>
    <property type="match status" value="1"/>
</dbReference>
<dbReference type="Proteomes" id="UP000018895">
    <property type="component" value="Unassembled WGS sequence"/>
</dbReference>
<feature type="chain" id="PRO_5038936967" evidence="1">
    <location>
        <begin position="20"/>
        <end position="289"/>
    </location>
</feature>
<dbReference type="RefSeq" id="WP_035340922.1">
    <property type="nucleotide sequence ID" value="NZ_BAUU01000004.1"/>
</dbReference>
<feature type="domain" description="Sulfatase-modifying factor enzyme-like" evidence="2">
    <location>
        <begin position="35"/>
        <end position="287"/>
    </location>
</feature>
<dbReference type="AlphaFoldDB" id="W4QBF1"/>
<keyword evidence="4" id="KW-1185">Reference proteome</keyword>
<dbReference type="OrthoDB" id="9768004at2"/>
<reference evidence="3" key="1">
    <citation type="journal article" date="2014" name="Genome Announc.">
        <title>Draft Genome Sequences of Three Alkaliphilic Bacillus Strains, Bacillus wakoensis JCM 9140T, Bacillus akibai JCM 9157T, and Bacillus hemicellulosilyticus JCM 9152T.</title>
        <authorList>
            <person name="Yuki M."/>
            <person name="Oshima K."/>
            <person name="Suda W."/>
            <person name="Oshida Y."/>
            <person name="Kitamura K."/>
            <person name="Iida T."/>
            <person name="Hattori M."/>
            <person name="Ohkuma M."/>
        </authorList>
    </citation>
    <scope>NUCLEOTIDE SEQUENCE [LARGE SCALE GENOMIC DNA]</scope>
    <source>
        <strain evidence="3">JCM 9152</strain>
    </source>
</reference>
<dbReference type="PROSITE" id="PS51257">
    <property type="entry name" value="PROKAR_LIPOPROTEIN"/>
    <property type="match status" value="1"/>
</dbReference>
<dbReference type="Pfam" id="PF03781">
    <property type="entry name" value="FGE-sulfatase"/>
    <property type="match status" value="1"/>
</dbReference>
<organism evidence="3 4">
    <name type="scientific">Halalkalibacter hemicellulosilyticusJCM 9152</name>
    <dbReference type="NCBI Taxonomy" id="1236971"/>
    <lineage>
        <taxon>Bacteria</taxon>
        <taxon>Bacillati</taxon>
        <taxon>Bacillota</taxon>
        <taxon>Bacilli</taxon>
        <taxon>Bacillales</taxon>
        <taxon>Bacillaceae</taxon>
        <taxon>Halalkalibacter</taxon>
    </lineage>
</organism>
<dbReference type="PANTHER" id="PTHR23150:SF19">
    <property type="entry name" value="FORMYLGLYCINE-GENERATING ENZYME"/>
    <property type="match status" value="1"/>
</dbReference>
<evidence type="ECO:0000256" key="1">
    <source>
        <dbReference type="SAM" id="SignalP"/>
    </source>
</evidence>
<proteinExistence type="predicted"/>
<sequence length="289" mass="32769">MRKLLMILILLAMFVAASACSPEESATNESLDQDDRFVFVEGGSFVYEDSNFYGSDVIIDDFYIGKYEVTQAEWIEIMGSNPSYFEGDNLPVEMVSWYDAIEYCNARSMDEGLVPYYNIDKDKKDPNNESEHDHVKWIVTINEGANGYRLPTEAEWEYAASGGQLSAGYTYSGSDEVDEVAWYWRNAGDQYLRGDWNWPIIENNQTRTHDAGSKEPNELGLFDMSGNVREWCWDWYGDDVNHESNSGSYRVVRGGGWIGDVSSSEISFRGQFEASGSGPDQGFRVVRSK</sequence>
<dbReference type="EMBL" id="BAUU01000004">
    <property type="protein sequence ID" value="GAE29381.1"/>
    <property type="molecule type" value="Genomic_DNA"/>
</dbReference>
<dbReference type="InterPro" id="IPR005532">
    <property type="entry name" value="SUMF_dom"/>
</dbReference>
<dbReference type="InterPro" id="IPR051043">
    <property type="entry name" value="Sulfatase_Mod_Factor_Kinase"/>
</dbReference>
<gene>
    <name evidence="3" type="ORF">JCM9152_736</name>
</gene>
<evidence type="ECO:0000259" key="2">
    <source>
        <dbReference type="Pfam" id="PF03781"/>
    </source>
</evidence>
<accession>W4QBF1</accession>
<comment type="caution">
    <text evidence="3">The sequence shown here is derived from an EMBL/GenBank/DDBJ whole genome shotgun (WGS) entry which is preliminary data.</text>
</comment>